<dbReference type="Proteomes" id="UP000609064">
    <property type="component" value="Unassembled WGS sequence"/>
</dbReference>
<dbReference type="Pfam" id="PF02682">
    <property type="entry name" value="CT_C_D"/>
    <property type="match status" value="1"/>
</dbReference>
<dbReference type="EMBL" id="BMKK01000016">
    <property type="protein sequence ID" value="GGD80375.1"/>
    <property type="molecule type" value="Genomic_DNA"/>
</dbReference>
<dbReference type="Gene3D" id="3.30.1360.40">
    <property type="match status" value="1"/>
</dbReference>
<evidence type="ECO:0000256" key="1">
    <source>
        <dbReference type="ARBA" id="ARBA00022741"/>
    </source>
</evidence>
<dbReference type="RefSeq" id="WP_229250904.1">
    <property type="nucleotide sequence ID" value="NZ_BMKK01000016.1"/>
</dbReference>
<dbReference type="SUPFAM" id="SSF50891">
    <property type="entry name" value="Cyclophilin-like"/>
    <property type="match status" value="1"/>
</dbReference>
<organism evidence="5 6">
    <name type="scientific">Emticicia aquatilis</name>
    <dbReference type="NCBI Taxonomy" id="1537369"/>
    <lineage>
        <taxon>Bacteria</taxon>
        <taxon>Pseudomonadati</taxon>
        <taxon>Bacteroidota</taxon>
        <taxon>Cytophagia</taxon>
        <taxon>Cytophagales</taxon>
        <taxon>Leadbetterellaceae</taxon>
        <taxon>Emticicia</taxon>
    </lineage>
</organism>
<protein>
    <submittedName>
        <fullName evidence="5">Kinase A inhibitor</fullName>
    </submittedName>
</protein>
<proteinExistence type="predicted"/>
<dbReference type="Gene3D" id="2.40.100.10">
    <property type="entry name" value="Cyclophilin-like"/>
    <property type="match status" value="1"/>
</dbReference>
<dbReference type="GO" id="GO:0005524">
    <property type="term" value="F:ATP binding"/>
    <property type="evidence" value="ECO:0007669"/>
    <property type="project" value="UniProtKB-KW"/>
</dbReference>
<keyword evidence="3" id="KW-0067">ATP-binding</keyword>
<dbReference type="SUPFAM" id="SSF160467">
    <property type="entry name" value="PH0987 N-terminal domain-like"/>
    <property type="match status" value="1"/>
</dbReference>
<evidence type="ECO:0000256" key="3">
    <source>
        <dbReference type="ARBA" id="ARBA00022840"/>
    </source>
</evidence>
<gene>
    <name evidence="5" type="primary">kipI</name>
    <name evidence="5" type="ORF">GCM10011514_50550</name>
</gene>
<dbReference type="InterPro" id="IPR010016">
    <property type="entry name" value="PxpB"/>
</dbReference>
<keyword evidence="6" id="KW-1185">Reference proteome</keyword>
<reference evidence="5" key="1">
    <citation type="journal article" date="2014" name="Int. J. Syst. Evol. Microbiol.">
        <title>Complete genome sequence of Corynebacterium casei LMG S-19264T (=DSM 44701T), isolated from a smear-ripened cheese.</title>
        <authorList>
            <consortium name="US DOE Joint Genome Institute (JGI-PGF)"/>
            <person name="Walter F."/>
            <person name="Albersmeier A."/>
            <person name="Kalinowski J."/>
            <person name="Ruckert C."/>
        </authorList>
    </citation>
    <scope>NUCLEOTIDE SEQUENCE</scope>
    <source>
        <strain evidence="5">CGMCC 1.15958</strain>
    </source>
</reference>
<dbReference type="PANTHER" id="PTHR34698:SF2">
    <property type="entry name" value="5-OXOPROLINASE SUBUNIT B"/>
    <property type="match status" value="1"/>
</dbReference>
<reference evidence="5" key="2">
    <citation type="submission" date="2020-09" db="EMBL/GenBank/DDBJ databases">
        <authorList>
            <person name="Sun Q."/>
            <person name="Zhou Y."/>
        </authorList>
    </citation>
    <scope>NUCLEOTIDE SEQUENCE</scope>
    <source>
        <strain evidence="5">CGMCC 1.15958</strain>
    </source>
</reference>
<dbReference type="AlphaFoldDB" id="A0A916Z7I6"/>
<dbReference type="InterPro" id="IPR029000">
    <property type="entry name" value="Cyclophilin-like_dom_sf"/>
</dbReference>
<evidence type="ECO:0000313" key="6">
    <source>
        <dbReference type="Proteomes" id="UP000609064"/>
    </source>
</evidence>
<dbReference type="SMART" id="SM00796">
    <property type="entry name" value="AHS1"/>
    <property type="match status" value="1"/>
</dbReference>
<name>A0A916Z7I6_9BACT</name>
<accession>A0A916Z7I6</accession>
<dbReference type="NCBIfam" id="TIGR00370">
    <property type="entry name" value="5-oxoprolinase subunit PxpB"/>
    <property type="match status" value="1"/>
</dbReference>
<dbReference type="InterPro" id="IPR003833">
    <property type="entry name" value="CT_C_D"/>
</dbReference>
<dbReference type="PANTHER" id="PTHR34698">
    <property type="entry name" value="5-OXOPROLINASE SUBUNIT B"/>
    <property type="match status" value="1"/>
</dbReference>
<keyword evidence="2" id="KW-0378">Hydrolase</keyword>
<sequence>MLNYKIFPLSDSAITIDFGNVIDEKINDTVMQLYQYCSKNAFIGMKEAMPAYASLTIFYDVFQVRKNYISFKSAYDFVEDFLIKTYENIGEVENYVKRTVEIPVNYDGEDLGYVADYHQISEAQVIELHTAPTYRVYMMGFLPGFAYMGGLDARIATPRRSTPRMKVPAGSVGIAGNQTGIYPSENPGGWQLIGRTELQLYTPNATEITLLKAGDLVKFVAL</sequence>
<comment type="caution">
    <text evidence="5">The sequence shown here is derived from an EMBL/GenBank/DDBJ whole genome shotgun (WGS) entry which is preliminary data.</text>
</comment>
<feature type="domain" description="Carboxyltransferase" evidence="4">
    <location>
        <begin position="4"/>
        <end position="211"/>
    </location>
</feature>
<evidence type="ECO:0000259" key="4">
    <source>
        <dbReference type="SMART" id="SM00796"/>
    </source>
</evidence>
<evidence type="ECO:0000256" key="2">
    <source>
        <dbReference type="ARBA" id="ARBA00022801"/>
    </source>
</evidence>
<keyword evidence="1" id="KW-0547">Nucleotide-binding</keyword>
<dbReference type="GO" id="GO:0016787">
    <property type="term" value="F:hydrolase activity"/>
    <property type="evidence" value="ECO:0007669"/>
    <property type="project" value="UniProtKB-KW"/>
</dbReference>
<evidence type="ECO:0000313" key="5">
    <source>
        <dbReference type="EMBL" id="GGD80375.1"/>
    </source>
</evidence>